<sequence>MKIKQKILLSITGAIVVYLLFLGSYGEVQQRNSKVVDPQCLSEAKVDNINYDAKTMNVSVDKECKKAVLPKTRY</sequence>
<protein>
    <submittedName>
        <fullName evidence="1">Uncharacterized protein</fullName>
    </submittedName>
</protein>
<dbReference type="EMBL" id="CP045273">
    <property type="protein sequence ID" value="QJX80055.1"/>
    <property type="molecule type" value="Genomic_DNA"/>
</dbReference>
<reference evidence="1 2" key="1">
    <citation type="submission" date="2019-10" db="EMBL/GenBank/DDBJ databases">
        <title>Complete genome sequences for adaption low water activity.</title>
        <authorList>
            <person name="Zhao L."/>
            <person name="Zhong J."/>
        </authorList>
    </citation>
    <scope>NUCLEOTIDE SEQUENCE [LARGE SCALE GENOMIC DNA]</scope>
    <source>
        <strain evidence="1 2">FDU301</strain>
        <plasmid evidence="2">pfdu301a</plasmid>
    </source>
</reference>
<organism evidence="1 2">
    <name type="scientific">Priestia megaterium</name>
    <name type="common">Bacillus megaterium</name>
    <dbReference type="NCBI Taxonomy" id="1404"/>
    <lineage>
        <taxon>Bacteria</taxon>
        <taxon>Bacillati</taxon>
        <taxon>Bacillota</taxon>
        <taxon>Bacilli</taxon>
        <taxon>Bacillales</taxon>
        <taxon>Bacillaceae</taxon>
        <taxon>Priestia</taxon>
    </lineage>
</organism>
<keyword evidence="1" id="KW-0614">Plasmid</keyword>
<evidence type="ECO:0000313" key="1">
    <source>
        <dbReference type="EMBL" id="QJX80055.1"/>
    </source>
</evidence>
<dbReference type="RefSeq" id="WP_171778038.1">
    <property type="nucleotide sequence ID" value="NZ_CP045273.1"/>
</dbReference>
<proteinExistence type="predicted"/>
<dbReference type="AlphaFoldDB" id="A0A6M6E8Y7"/>
<geneLocation type="plasmid" evidence="2">
    <name>pfdu301a</name>
</geneLocation>
<dbReference type="Proteomes" id="UP000501076">
    <property type="component" value="Plasmid pFDU301A"/>
</dbReference>
<evidence type="ECO:0000313" key="2">
    <source>
        <dbReference type="Proteomes" id="UP000501076"/>
    </source>
</evidence>
<name>A0A6M6E8Y7_PRIMG</name>
<accession>A0A6M6E8Y7</accession>
<gene>
    <name evidence="1" type="ORF">FDZ14_28575</name>
</gene>